<keyword evidence="3" id="KW-1185">Reference proteome</keyword>
<evidence type="ECO:0000256" key="1">
    <source>
        <dbReference type="SAM" id="MobiDB-lite"/>
    </source>
</evidence>
<protein>
    <submittedName>
        <fullName evidence="2">Uncharacterized protein</fullName>
    </submittedName>
</protein>
<accession>A0ABN7AJ35</accession>
<dbReference type="Proteomes" id="UP001307889">
    <property type="component" value="Chromosome 2"/>
</dbReference>
<dbReference type="EMBL" id="AP028910">
    <property type="protein sequence ID" value="BES91369.1"/>
    <property type="molecule type" value="Genomic_DNA"/>
</dbReference>
<sequence>MDGTAHPANAGLASGELPQSERKIFISARGAAVRYRLSGSSSRGCERTSDAPAGNAAFIRAKVIGRYANDSWPARAALDKASGLKRAAGRNDNEDSSRFISPRAAFFTESPHAPGGYNSGCTCTSQHGE</sequence>
<name>A0ABN7AJ35_9HEMI</name>
<feature type="compositionally biased region" description="Polar residues" evidence="1">
    <location>
        <begin position="119"/>
        <end position="129"/>
    </location>
</feature>
<feature type="region of interest" description="Disordered" evidence="1">
    <location>
        <begin position="110"/>
        <end position="129"/>
    </location>
</feature>
<reference evidence="2 3" key="1">
    <citation type="submission" date="2023-09" db="EMBL/GenBank/DDBJ databases">
        <title>Nesidiocoris tenuis whole genome shotgun sequence.</title>
        <authorList>
            <person name="Shibata T."/>
            <person name="Shimoda M."/>
            <person name="Kobayashi T."/>
            <person name="Uehara T."/>
        </authorList>
    </citation>
    <scope>NUCLEOTIDE SEQUENCE [LARGE SCALE GENOMIC DNA]</scope>
    <source>
        <strain evidence="2 3">Japan</strain>
    </source>
</reference>
<evidence type="ECO:0000313" key="3">
    <source>
        <dbReference type="Proteomes" id="UP001307889"/>
    </source>
</evidence>
<evidence type="ECO:0000313" key="2">
    <source>
        <dbReference type="EMBL" id="BES91369.1"/>
    </source>
</evidence>
<organism evidence="2 3">
    <name type="scientific">Nesidiocoris tenuis</name>
    <dbReference type="NCBI Taxonomy" id="355587"/>
    <lineage>
        <taxon>Eukaryota</taxon>
        <taxon>Metazoa</taxon>
        <taxon>Ecdysozoa</taxon>
        <taxon>Arthropoda</taxon>
        <taxon>Hexapoda</taxon>
        <taxon>Insecta</taxon>
        <taxon>Pterygota</taxon>
        <taxon>Neoptera</taxon>
        <taxon>Paraneoptera</taxon>
        <taxon>Hemiptera</taxon>
        <taxon>Heteroptera</taxon>
        <taxon>Panheteroptera</taxon>
        <taxon>Cimicomorpha</taxon>
        <taxon>Miridae</taxon>
        <taxon>Dicyphina</taxon>
        <taxon>Nesidiocoris</taxon>
    </lineage>
</organism>
<proteinExistence type="predicted"/>
<gene>
    <name evidence="2" type="ORF">NTJ_04177</name>
</gene>